<dbReference type="Proteomes" id="UP000191024">
    <property type="component" value="Chromosome C"/>
</dbReference>
<gene>
    <name evidence="3" type="ORF">LAMI_0C08834G</name>
</gene>
<sequence>MTSQTPKVVYGAYPLATLSQEDRDAVYKILDKHNIAELDTARIYPGSEEALGKQDAGKKYKIDTKAAGFSENSNNDAGIRKSIKESLELLKLDKVYIYYLHSPDPSTPLEETLATINELYKAGKFEKFGISNYTASDVRKIYEIAKKNGYPLPSVYQGNYNAFARKIEDDLFPVLRELNITFYAYSPIAGGFLARSRQQIEEAAEGGRFDPSSFIGQMYRQLYAKPSLLKALEEWEQIAESEGISKVSLAYRWVAYHSELSGKYGDAFILGARTPQQLEQTLEALAEGPLSAEAAKKVRSLWELIKDEAPIDNYVVSAELKK</sequence>
<dbReference type="OrthoDB" id="4030786at2759"/>
<evidence type="ECO:0000313" key="4">
    <source>
        <dbReference type="Proteomes" id="UP000191024"/>
    </source>
</evidence>
<dbReference type="Gene3D" id="3.20.20.100">
    <property type="entry name" value="NADP-dependent oxidoreductase domain"/>
    <property type="match status" value="1"/>
</dbReference>
<organism evidence="3 4">
    <name type="scientific">Lachancea mirantina</name>
    <dbReference type="NCBI Taxonomy" id="1230905"/>
    <lineage>
        <taxon>Eukaryota</taxon>
        <taxon>Fungi</taxon>
        <taxon>Dikarya</taxon>
        <taxon>Ascomycota</taxon>
        <taxon>Saccharomycotina</taxon>
        <taxon>Saccharomycetes</taxon>
        <taxon>Saccharomycetales</taxon>
        <taxon>Saccharomycetaceae</taxon>
        <taxon>Lachancea</taxon>
    </lineage>
</organism>
<keyword evidence="1" id="KW-0560">Oxidoreductase</keyword>
<dbReference type="AlphaFoldDB" id="A0A1G4J5H5"/>
<dbReference type="CDD" id="cd19075">
    <property type="entry name" value="AKR_AKR7A1-5"/>
    <property type="match status" value="1"/>
</dbReference>
<dbReference type="EMBL" id="LT598466">
    <property type="protein sequence ID" value="SCU84776.1"/>
    <property type="molecule type" value="Genomic_DNA"/>
</dbReference>
<evidence type="ECO:0000259" key="2">
    <source>
        <dbReference type="Pfam" id="PF00248"/>
    </source>
</evidence>
<dbReference type="InterPro" id="IPR023210">
    <property type="entry name" value="NADP_OxRdtase_dom"/>
</dbReference>
<dbReference type="PANTHER" id="PTHR43364">
    <property type="entry name" value="NADH-SPECIFIC METHYLGLYOXAL REDUCTASE-RELATED"/>
    <property type="match status" value="1"/>
</dbReference>
<evidence type="ECO:0000313" key="3">
    <source>
        <dbReference type="EMBL" id="SCU84776.1"/>
    </source>
</evidence>
<keyword evidence="4" id="KW-1185">Reference proteome</keyword>
<dbReference type="PANTHER" id="PTHR43364:SF4">
    <property type="entry name" value="NAD(P)-LINKED OXIDOREDUCTASE SUPERFAMILY PROTEIN"/>
    <property type="match status" value="1"/>
</dbReference>
<protein>
    <submittedName>
        <fullName evidence="3">LAMI_0C08834g1_1</fullName>
    </submittedName>
</protein>
<reference evidence="4" key="1">
    <citation type="submission" date="2016-03" db="EMBL/GenBank/DDBJ databases">
        <authorList>
            <person name="Devillers H."/>
        </authorList>
    </citation>
    <scope>NUCLEOTIDE SEQUENCE [LARGE SCALE GENOMIC DNA]</scope>
</reference>
<dbReference type="SUPFAM" id="SSF51430">
    <property type="entry name" value="NAD(P)-linked oxidoreductase"/>
    <property type="match status" value="1"/>
</dbReference>
<dbReference type="Pfam" id="PF00248">
    <property type="entry name" value="Aldo_ket_red"/>
    <property type="match status" value="1"/>
</dbReference>
<proteinExistence type="predicted"/>
<dbReference type="STRING" id="1230905.A0A1G4J5H5"/>
<dbReference type="GO" id="GO:0016491">
    <property type="term" value="F:oxidoreductase activity"/>
    <property type="evidence" value="ECO:0007669"/>
    <property type="project" value="UniProtKB-KW"/>
</dbReference>
<dbReference type="InterPro" id="IPR036812">
    <property type="entry name" value="NAD(P)_OxRdtase_dom_sf"/>
</dbReference>
<accession>A0A1G4J5H5</accession>
<feature type="domain" description="NADP-dependent oxidoreductase" evidence="2">
    <location>
        <begin position="18"/>
        <end position="303"/>
    </location>
</feature>
<evidence type="ECO:0000256" key="1">
    <source>
        <dbReference type="ARBA" id="ARBA00023002"/>
    </source>
</evidence>
<name>A0A1G4J5H5_9SACH</name>
<dbReference type="InterPro" id="IPR050523">
    <property type="entry name" value="AKR_Detox_Biosynth"/>
</dbReference>